<dbReference type="OrthoDB" id="9789139at2"/>
<proteinExistence type="predicted"/>
<protein>
    <submittedName>
        <fullName evidence="1">DGQHR domain-containing protein</fullName>
    </submittedName>
</protein>
<sequence>MKQIKAMKLEQKGKNFFFFVADPRDIIAEVQIADKDKVQEFQRPWTEKRVKDISKYVAGKEPLKKGSQKTARGFLPTVPILNLKADGHIKIEEKNGEYYLLFPEDNNEKKECLGDIEILDGQHRLISFTSKYRDADFKDSERYNMGFIAFQKLTRDEKGELFIVTNERVEKVDRNVLQNMMEWLGVLSDDDRKIYNLIRQLNKEDISPLKGRIRIEGEKLVNGLKLLQVQRVLRKSKVYDMLRDFDVEKQVKVISNYLRAWEDVFDIKFNNRRKPKTLERILGLQYILCLYPCIYNILNNRKEKLTEDNVKNIVNNIKIVILDKLSNDNNAKKAFFGSDSGVTGFAKKTSDEIDKYYKEIDGNTFDPLADV</sequence>
<name>A0A414NVE4_9FIRM</name>
<evidence type="ECO:0000313" key="1">
    <source>
        <dbReference type="EMBL" id="RHF50941.1"/>
    </source>
</evidence>
<gene>
    <name evidence="1" type="ORF">DW674_08805</name>
</gene>
<dbReference type="NCBIfam" id="TIGR03187">
    <property type="entry name" value="DGQHR"/>
    <property type="match status" value="1"/>
</dbReference>
<dbReference type="EMBL" id="QRHE01000009">
    <property type="protein sequence ID" value="RHF50941.1"/>
    <property type="molecule type" value="Genomic_DNA"/>
</dbReference>
<reference evidence="1 2" key="1">
    <citation type="submission" date="2018-08" db="EMBL/GenBank/DDBJ databases">
        <title>A genome reference for cultivated species of the human gut microbiota.</title>
        <authorList>
            <person name="Zou Y."/>
            <person name="Xue W."/>
            <person name="Luo G."/>
        </authorList>
    </citation>
    <scope>NUCLEOTIDE SEQUENCE [LARGE SCALE GENOMIC DNA]</scope>
    <source>
        <strain evidence="1 2">AM25-21AC</strain>
    </source>
</reference>
<accession>A0A414NVE4</accession>
<dbReference type="AlphaFoldDB" id="A0A414NVE4"/>
<dbReference type="InterPro" id="IPR017601">
    <property type="entry name" value="DGQHR-contain_dom"/>
</dbReference>
<organism evidence="1 2">
    <name type="scientific">Mitsuokella multacida</name>
    <dbReference type="NCBI Taxonomy" id="52226"/>
    <lineage>
        <taxon>Bacteria</taxon>
        <taxon>Bacillati</taxon>
        <taxon>Bacillota</taxon>
        <taxon>Negativicutes</taxon>
        <taxon>Selenomonadales</taxon>
        <taxon>Selenomonadaceae</taxon>
        <taxon>Mitsuokella</taxon>
    </lineage>
</organism>
<comment type="caution">
    <text evidence="1">The sequence shown here is derived from an EMBL/GenBank/DDBJ whole genome shotgun (WGS) entry which is preliminary data.</text>
</comment>
<dbReference type="RefSeq" id="WP_118176414.1">
    <property type="nucleotide sequence ID" value="NZ_JAQEAO010000029.1"/>
</dbReference>
<evidence type="ECO:0000313" key="2">
    <source>
        <dbReference type="Proteomes" id="UP000283442"/>
    </source>
</evidence>
<dbReference type="Proteomes" id="UP000283442">
    <property type="component" value="Unassembled WGS sequence"/>
</dbReference>